<proteinExistence type="inferred from homology"/>
<dbReference type="EC" id="6.3.3.2" evidence="5"/>
<dbReference type="EMBL" id="SJPY01000003">
    <property type="protein sequence ID" value="TWU42987.1"/>
    <property type="molecule type" value="Genomic_DNA"/>
</dbReference>
<dbReference type="Proteomes" id="UP000315471">
    <property type="component" value="Unassembled WGS sequence"/>
</dbReference>
<keyword evidence="6" id="KW-0436">Ligase</keyword>
<dbReference type="NCBIfam" id="TIGR02727">
    <property type="entry name" value="MTHFS_bact"/>
    <property type="match status" value="1"/>
</dbReference>
<evidence type="ECO:0000256" key="1">
    <source>
        <dbReference type="ARBA" id="ARBA00010638"/>
    </source>
</evidence>
<keyword evidence="2 4" id="KW-0547">Nucleotide-binding</keyword>
<evidence type="ECO:0000313" key="6">
    <source>
        <dbReference type="EMBL" id="TWU42987.1"/>
    </source>
</evidence>
<dbReference type="GO" id="GO:0005524">
    <property type="term" value="F:ATP binding"/>
    <property type="evidence" value="ECO:0007669"/>
    <property type="project" value="UniProtKB-KW"/>
</dbReference>
<keyword evidence="7" id="KW-1185">Reference proteome</keyword>
<dbReference type="RefSeq" id="WP_261343854.1">
    <property type="nucleotide sequence ID" value="NZ_SJPY01000003.1"/>
</dbReference>
<gene>
    <name evidence="6" type="ORF">Q31b_20210</name>
</gene>
<organism evidence="6 7">
    <name type="scientific">Novipirellula aureliae</name>
    <dbReference type="NCBI Taxonomy" id="2527966"/>
    <lineage>
        <taxon>Bacteria</taxon>
        <taxon>Pseudomonadati</taxon>
        <taxon>Planctomycetota</taxon>
        <taxon>Planctomycetia</taxon>
        <taxon>Pirellulales</taxon>
        <taxon>Pirellulaceae</taxon>
        <taxon>Novipirellula</taxon>
    </lineage>
</organism>
<evidence type="ECO:0000313" key="7">
    <source>
        <dbReference type="Proteomes" id="UP000315471"/>
    </source>
</evidence>
<evidence type="ECO:0000256" key="2">
    <source>
        <dbReference type="ARBA" id="ARBA00022741"/>
    </source>
</evidence>
<dbReference type="GO" id="GO:0035999">
    <property type="term" value="P:tetrahydrofolate interconversion"/>
    <property type="evidence" value="ECO:0007669"/>
    <property type="project" value="TreeGrafter"/>
</dbReference>
<dbReference type="GO" id="GO:0046872">
    <property type="term" value="F:metal ion binding"/>
    <property type="evidence" value="ECO:0007669"/>
    <property type="project" value="UniProtKB-KW"/>
</dbReference>
<dbReference type="PANTHER" id="PTHR23407:SF1">
    <property type="entry name" value="5-FORMYLTETRAHYDROFOLATE CYCLO-LIGASE"/>
    <property type="match status" value="1"/>
</dbReference>
<comment type="cofactor">
    <cofactor evidence="5">
        <name>Mg(2+)</name>
        <dbReference type="ChEBI" id="CHEBI:18420"/>
    </cofactor>
</comment>
<sequence length="196" mass="22648">MCNDLEQNNKEPFRKAGYRARHSLKDKCAVSDRIIQRVVHLPEFQRAQWVMWYVSTRSEVQTHRAIAEQLSDAKKIAVPFCEGGTLRLFHLESLAELESGAYKILEPKVELRQRSGKVVRPEQLDFLCVPGVAFDRRGGRVGNGKGYYDRFLQTVPQTANRIGLAYECQIFDRIVVEEHDILMHHVVTENRVYTCD</sequence>
<dbReference type="InterPro" id="IPR024185">
    <property type="entry name" value="FTHF_cligase-like_sf"/>
</dbReference>
<evidence type="ECO:0000256" key="5">
    <source>
        <dbReference type="RuleBase" id="RU361279"/>
    </source>
</evidence>
<dbReference type="AlphaFoldDB" id="A0A5C6E4R5"/>
<keyword evidence="3 4" id="KW-0067">ATP-binding</keyword>
<feature type="binding site" evidence="4">
    <location>
        <begin position="140"/>
        <end position="148"/>
    </location>
    <ligand>
        <name>ATP</name>
        <dbReference type="ChEBI" id="CHEBI:30616"/>
    </ligand>
</feature>
<comment type="catalytic activity">
    <reaction evidence="5">
        <text>(6S)-5-formyl-5,6,7,8-tetrahydrofolate + ATP = (6R)-5,10-methenyltetrahydrofolate + ADP + phosphate</text>
        <dbReference type="Rhea" id="RHEA:10488"/>
        <dbReference type="ChEBI" id="CHEBI:30616"/>
        <dbReference type="ChEBI" id="CHEBI:43474"/>
        <dbReference type="ChEBI" id="CHEBI:57455"/>
        <dbReference type="ChEBI" id="CHEBI:57457"/>
        <dbReference type="ChEBI" id="CHEBI:456216"/>
        <dbReference type="EC" id="6.3.3.2"/>
    </reaction>
</comment>
<dbReference type="Pfam" id="PF01812">
    <property type="entry name" value="5-FTHF_cyc-lig"/>
    <property type="match status" value="1"/>
</dbReference>
<evidence type="ECO:0000256" key="3">
    <source>
        <dbReference type="ARBA" id="ARBA00022840"/>
    </source>
</evidence>
<protein>
    <recommendedName>
        <fullName evidence="5">5-formyltetrahydrofolate cyclo-ligase</fullName>
        <ecNumber evidence="5">6.3.3.2</ecNumber>
    </recommendedName>
</protein>
<keyword evidence="5" id="KW-0479">Metal-binding</keyword>
<feature type="binding site" evidence="4">
    <location>
        <position position="59"/>
    </location>
    <ligand>
        <name>substrate</name>
    </ligand>
</feature>
<dbReference type="SUPFAM" id="SSF100950">
    <property type="entry name" value="NagB/RpiA/CoA transferase-like"/>
    <property type="match status" value="1"/>
</dbReference>
<dbReference type="InterPro" id="IPR037171">
    <property type="entry name" value="NagB/RpiA_transferase-like"/>
</dbReference>
<name>A0A5C6E4R5_9BACT</name>
<accession>A0A5C6E4R5</accession>
<comment type="caution">
    <text evidence="6">The sequence shown here is derived from an EMBL/GenBank/DDBJ whole genome shotgun (WGS) entry which is preliminary data.</text>
</comment>
<evidence type="ECO:0000256" key="4">
    <source>
        <dbReference type="PIRSR" id="PIRSR006806-1"/>
    </source>
</evidence>
<dbReference type="PIRSF" id="PIRSF006806">
    <property type="entry name" value="FTHF_cligase"/>
    <property type="match status" value="1"/>
</dbReference>
<dbReference type="InterPro" id="IPR002698">
    <property type="entry name" value="FTHF_cligase"/>
</dbReference>
<dbReference type="GO" id="GO:0030272">
    <property type="term" value="F:5-formyltetrahydrofolate cyclo-ligase activity"/>
    <property type="evidence" value="ECO:0007669"/>
    <property type="project" value="UniProtKB-EC"/>
</dbReference>
<feature type="binding site" evidence="4">
    <location>
        <begin position="10"/>
        <end position="14"/>
    </location>
    <ligand>
        <name>ATP</name>
        <dbReference type="ChEBI" id="CHEBI:30616"/>
    </ligand>
</feature>
<feature type="binding site" evidence="4">
    <location>
        <position position="54"/>
    </location>
    <ligand>
        <name>substrate</name>
    </ligand>
</feature>
<comment type="similarity">
    <text evidence="1 5">Belongs to the 5-formyltetrahydrofolate cyclo-ligase family.</text>
</comment>
<dbReference type="Gene3D" id="3.40.50.10420">
    <property type="entry name" value="NagB/RpiA/CoA transferase-like"/>
    <property type="match status" value="1"/>
</dbReference>
<dbReference type="PANTHER" id="PTHR23407">
    <property type="entry name" value="ATPASE INHIBITOR/5-FORMYLTETRAHYDROFOLATE CYCLO-LIGASE"/>
    <property type="match status" value="1"/>
</dbReference>
<keyword evidence="5" id="KW-0460">Magnesium</keyword>
<dbReference type="GO" id="GO:0009396">
    <property type="term" value="P:folic acid-containing compound biosynthetic process"/>
    <property type="evidence" value="ECO:0007669"/>
    <property type="project" value="TreeGrafter"/>
</dbReference>
<reference evidence="6 7" key="1">
    <citation type="submission" date="2019-02" db="EMBL/GenBank/DDBJ databases">
        <title>Deep-cultivation of Planctomycetes and their phenomic and genomic characterization uncovers novel biology.</title>
        <authorList>
            <person name="Wiegand S."/>
            <person name="Jogler M."/>
            <person name="Boedeker C."/>
            <person name="Pinto D."/>
            <person name="Vollmers J."/>
            <person name="Rivas-Marin E."/>
            <person name="Kohn T."/>
            <person name="Peeters S.H."/>
            <person name="Heuer A."/>
            <person name="Rast P."/>
            <person name="Oberbeckmann S."/>
            <person name="Bunk B."/>
            <person name="Jeske O."/>
            <person name="Meyerdierks A."/>
            <person name="Storesund J.E."/>
            <person name="Kallscheuer N."/>
            <person name="Luecker S."/>
            <person name="Lage O.M."/>
            <person name="Pohl T."/>
            <person name="Merkel B.J."/>
            <person name="Hornburger P."/>
            <person name="Mueller R.-W."/>
            <person name="Bruemmer F."/>
            <person name="Labrenz M."/>
            <person name="Spormann A.M."/>
            <person name="Op Den Camp H."/>
            <person name="Overmann J."/>
            <person name="Amann R."/>
            <person name="Jetten M.S.M."/>
            <person name="Mascher T."/>
            <person name="Medema M.H."/>
            <person name="Devos D.P."/>
            <person name="Kaster A.-K."/>
            <person name="Ovreas L."/>
            <person name="Rohde M."/>
            <person name="Galperin M.Y."/>
            <person name="Jogler C."/>
        </authorList>
    </citation>
    <scope>NUCLEOTIDE SEQUENCE [LARGE SCALE GENOMIC DNA]</scope>
    <source>
        <strain evidence="6 7">Q31b</strain>
    </source>
</reference>